<dbReference type="Gene3D" id="1.10.3720.10">
    <property type="entry name" value="MetI-like"/>
    <property type="match status" value="1"/>
</dbReference>
<feature type="domain" description="ABC transmembrane type-1" evidence="8">
    <location>
        <begin position="61"/>
        <end position="249"/>
    </location>
</feature>
<comment type="subcellular location">
    <subcellularLocation>
        <location evidence="1 7">Cell membrane</location>
        <topology evidence="1 7">Multi-pass membrane protein</topology>
    </subcellularLocation>
</comment>
<feature type="transmembrane region" description="Helical" evidence="7">
    <location>
        <begin position="123"/>
        <end position="140"/>
    </location>
</feature>
<dbReference type="InterPro" id="IPR050366">
    <property type="entry name" value="BP-dependent_transpt_permease"/>
</dbReference>
<feature type="transmembrane region" description="Helical" evidence="7">
    <location>
        <begin position="7"/>
        <end position="24"/>
    </location>
</feature>
<reference evidence="9 11" key="2">
    <citation type="journal article" date="2018" name="Microb. Genom.">
        <title>Deciphering the unexplored Leptospira diversity from soils uncovers genomic evolution to virulence.</title>
        <authorList>
            <person name="Thibeaux R."/>
            <person name="Iraola G."/>
            <person name="Ferres I."/>
            <person name="Bierque E."/>
            <person name="Girault D."/>
            <person name="Soupe-Gilbert M.E."/>
            <person name="Picardeau M."/>
            <person name="Goarant C."/>
        </authorList>
    </citation>
    <scope>NUCLEOTIDE SEQUENCE [LARGE SCALE GENOMIC DNA]</scope>
    <source>
        <strain evidence="9 11">ATI7-C-A5</strain>
    </source>
</reference>
<evidence type="ECO:0000259" key="8">
    <source>
        <dbReference type="PROSITE" id="PS50928"/>
    </source>
</evidence>
<proteinExistence type="inferred from homology"/>
<keyword evidence="4 7" id="KW-0812">Transmembrane</keyword>
<feature type="transmembrane region" description="Helical" evidence="7">
    <location>
        <begin position="57"/>
        <end position="83"/>
    </location>
</feature>
<dbReference type="AlphaFoldDB" id="A0A2N0BM38"/>
<dbReference type="Pfam" id="PF00528">
    <property type="entry name" value="BPD_transp_1"/>
    <property type="match status" value="1"/>
</dbReference>
<dbReference type="Proteomes" id="UP000232122">
    <property type="component" value="Unassembled WGS sequence"/>
</dbReference>
<comment type="similarity">
    <text evidence="7">Belongs to the binding-protein-dependent transport system permease family.</text>
</comment>
<keyword evidence="3" id="KW-1003">Cell membrane</keyword>
<gene>
    <name evidence="9" type="ORF">CH379_009545</name>
    <name evidence="10" type="ORF">CH379_16780</name>
</gene>
<evidence type="ECO:0000313" key="11">
    <source>
        <dbReference type="Proteomes" id="UP000232122"/>
    </source>
</evidence>
<dbReference type="PROSITE" id="PS50928">
    <property type="entry name" value="ABC_TM1"/>
    <property type="match status" value="1"/>
</dbReference>
<keyword evidence="6 7" id="KW-0472">Membrane</keyword>
<dbReference type="GO" id="GO:0055085">
    <property type="term" value="P:transmembrane transport"/>
    <property type="evidence" value="ECO:0007669"/>
    <property type="project" value="InterPro"/>
</dbReference>
<name>A0A2N0BM38_9LEPT</name>
<dbReference type="EMBL" id="NPEF02000011">
    <property type="protein sequence ID" value="MDV6235867.1"/>
    <property type="molecule type" value="Genomic_DNA"/>
</dbReference>
<keyword evidence="2 7" id="KW-0813">Transport</keyword>
<dbReference type="CDD" id="cd06261">
    <property type="entry name" value="TM_PBP2"/>
    <property type="match status" value="1"/>
</dbReference>
<dbReference type="EMBL" id="NPEF01000217">
    <property type="protein sequence ID" value="PJZ91778.1"/>
    <property type="molecule type" value="Genomic_DNA"/>
</dbReference>
<dbReference type="InterPro" id="IPR035906">
    <property type="entry name" value="MetI-like_sf"/>
</dbReference>
<accession>A0A2N0BM38</accession>
<feature type="transmembrane region" description="Helical" evidence="7">
    <location>
        <begin position="147"/>
        <end position="164"/>
    </location>
</feature>
<dbReference type="RefSeq" id="WP_100746505.1">
    <property type="nucleotide sequence ID" value="NZ_NPEF02000011.1"/>
</dbReference>
<feature type="transmembrane region" description="Helical" evidence="7">
    <location>
        <begin position="95"/>
        <end position="117"/>
    </location>
</feature>
<evidence type="ECO:0000256" key="4">
    <source>
        <dbReference type="ARBA" id="ARBA00022692"/>
    </source>
</evidence>
<reference evidence="10" key="1">
    <citation type="submission" date="2017-07" db="EMBL/GenBank/DDBJ databases">
        <title>Leptospira spp. isolated from tropical soils.</title>
        <authorList>
            <person name="Thibeaux R."/>
            <person name="Iraola G."/>
            <person name="Ferres I."/>
            <person name="Bierque E."/>
            <person name="Girault D."/>
            <person name="Soupe-Gilbert M.-E."/>
            <person name="Picardeau M."/>
            <person name="Goarant C."/>
        </authorList>
    </citation>
    <scope>NUCLEOTIDE SEQUENCE [LARGE SCALE GENOMIC DNA]</scope>
    <source>
        <strain evidence="10">ATI7-C-A5</strain>
    </source>
</reference>
<protein>
    <submittedName>
        <fullName evidence="9 10">ABC transporter permease</fullName>
    </submittedName>
</protein>
<evidence type="ECO:0000256" key="7">
    <source>
        <dbReference type="RuleBase" id="RU363032"/>
    </source>
</evidence>
<evidence type="ECO:0000256" key="5">
    <source>
        <dbReference type="ARBA" id="ARBA00022989"/>
    </source>
</evidence>
<dbReference type="PANTHER" id="PTHR43386">
    <property type="entry name" value="OLIGOPEPTIDE TRANSPORT SYSTEM PERMEASE PROTEIN APPC"/>
    <property type="match status" value="1"/>
</dbReference>
<keyword evidence="5 7" id="KW-1133">Transmembrane helix</keyword>
<keyword evidence="11" id="KW-1185">Reference proteome</keyword>
<evidence type="ECO:0000256" key="1">
    <source>
        <dbReference type="ARBA" id="ARBA00004651"/>
    </source>
</evidence>
<feature type="transmembrane region" description="Helical" evidence="7">
    <location>
        <begin position="184"/>
        <end position="205"/>
    </location>
</feature>
<evidence type="ECO:0000256" key="3">
    <source>
        <dbReference type="ARBA" id="ARBA00022475"/>
    </source>
</evidence>
<dbReference type="PANTHER" id="PTHR43386:SF1">
    <property type="entry name" value="D,D-DIPEPTIDE TRANSPORT SYSTEM PERMEASE PROTEIN DDPC-RELATED"/>
    <property type="match status" value="1"/>
</dbReference>
<dbReference type="OrthoDB" id="345255at2"/>
<sequence length="254" mass="27352">MRSASAFLKTVFVLLVFVGVLWKSPPTEVSLKESFCSVGWIHPFGCDRLGRDVFSLFSYGAFSTLIFSLPARVITLLFSSLLCMTQYALPFTGRFLFTPISSVFVSVPSLLIALLTIHALGTGPAVLLIALVLGDWAFAYETLQSKIRAIDGSGFVLAAFFFGASKANVFRNHVFPSALPVLKVLFTTGLPGVVMTLALFSYLGVSAGGDWFGPGLGEQISFARDYAYSAPLALILPVLGIVGLVTVLNFKKDE</sequence>
<dbReference type="SUPFAM" id="SSF161098">
    <property type="entry name" value="MetI-like"/>
    <property type="match status" value="1"/>
</dbReference>
<organism evidence="10">
    <name type="scientific">Leptospira ellisii</name>
    <dbReference type="NCBI Taxonomy" id="2023197"/>
    <lineage>
        <taxon>Bacteria</taxon>
        <taxon>Pseudomonadati</taxon>
        <taxon>Spirochaetota</taxon>
        <taxon>Spirochaetia</taxon>
        <taxon>Leptospirales</taxon>
        <taxon>Leptospiraceae</taxon>
        <taxon>Leptospira</taxon>
    </lineage>
</organism>
<dbReference type="GO" id="GO:0005886">
    <property type="term" value="C:plasma membrane"/>
    <property type="evidence" value="ECO:0007669"/>
    <property type="project" value="UniProtKB-SubCell"/>
</dbReference>
<evidence type="ECO:0000313" key="10">
    <source>
        <dbReference type="EMBL" id="PJZ91778.1"/>
    </source>
</evidence>
<feature type="transmembrane region" description="Helical" evidence="7">
    <location>
        <begin position="226"/>
        <end position="248"/>
    </location>
</feature>
<evidence type="ECO:0000256" key="2">
    <source>
        <dbReference type="ARBA" id="ARBA00022448"/>
    </source>
</evidence>
<evidence type="ECO:0000256" key="6">
    <source>
        <dbReference type="ARBA" id="ARBA00023136"/>
    </source>
</evidence>
<dbReference type="InterPro" id="IPR000515">
    <property type="entry name" value="MetI-like"/>
</dbReference>
<comment type="caution">
    <text evidence="10">The sequence shown here is derived from an EMBL/GenBank/DDBJ whole genome shotgun (WGS) entry which is preliminary data.</text>
</comment>
<reference evidence="9" key="3">
    <citation type="submission" date="2023-10" db="EMBL/GenBank/DDBJ databases">
        <authorList>
            <person name="Picardeau M."/>
            <person name="Thibeaux R."/>
        </authorList>
    </citation>
    <scope>NUCLEOTIDE SEQUENCE</scope>
    <source>
        <strain evidence="9">ATI7-C-A5</strain>
    </source>
</reference>
<evidence type="ECO:0000313" key="9">
    <source>
        <dbReference type="EMBL" id="MDV6235867.1"/>
    </source>
</evidence>
<accession>A0A2N0B5M0</accession>